<keyword evidence="2" id="KW-1185">Reference proteome</keyword>
<organism evidence="1 2">
    <name type="scientific">Solibaculum mannosilyticum</name>
    <dbReference type="NCBI Taxonomy" id="2780922"/>
    <lineage>
        <taxon>Bacteria</taxon>
        <taxon>Bacillati</taxon>
        <taxon>Bacillota</taxon>
        <taxon>Clostridia</taxon>
        <taxon>Eubacteriales</taxon>
        <taxon>Oscillospiraceae</taxon>
        <taxon>Solibaculum</taxon>
    </lineage>
</organism>
<accession>A0A7I8D2S8</accession>
<dbReference type="EMBL" id="AP023321">
    <property type="protein sequence ID" value="BCI60022.1"/>
    <property type="molecule type" value="Genomic_DNA"/>
</dbReference>
<evidence type="ECO:0000313" key="1">
    <source>
        <dbReference type="EMBL" id="BCI60022.1"/>
    </source>
</evidence>
<dbReference type="AlphaFoldDB" id="A0A7I8D2S8"/>
<sequence>MRARIYAHFSSMPLAQSAACSLQGHGCTPYAFQIVSNPCPKTTHLPFVGGSLFPACSGSQNVSWPLAVPSKPSSHPLFPGNPSEKQSPHMTHTTALPAAVWARSPKDGVTLMIQTDSHLASPTARLLKCCGGQGIFIF</sequence>
<name>A0A7I8D2S8_9FIRM</name>
<dbReference type="KEGG" id="sman:C12CBH8_06610"/>
<proteinExistence type="predicted"/>
<reference evidence="2" key="1">
    <citation type="submission" date="2020-07" db="EMBL/GenBank/DDBJ databases">
        <title>Complete genome sequencing of Clostridia bacterium strain 12CBH8.</title>
        <authorList>
            <person name="Sakamoto M."/>
            <person name="Murakami T."/>
            <person name="Mori H."/>
        </authorList>
    </citation>
    <scope>NUCLEOTIDE SEQUENCE [LARGE SCALE GENOMIC DNA]</scope>
    <source>
        <strain evidence="2">12CBH8</strain>
    </source>
</reference>
<evidence type="ECO:0000313" key="2">
    <source>
        <dbReference type="Proteomes" id="UP000593890"/>
    </source>
</evidence>
<dbReference type="RefSeq" id="WP_215533541.1">
    <property type="nucleotide sequence ID" value="NZ_AP023321.1"/>
</dbReference>
<protein>
    <submittedName>
        <fullName evidence="1">Uncharacterized protein</fullName>
    </submittedName>
</protein>
<dbReference type="Proteomes" id="UP000593890">
    <property type="component" value="Chromosome"/>
</dbReference>
<gene>
    <name evidence="1" type="ORF">C12CBH8_06610</name>
</gene>